<organism evidence="4 5">
    <name type="scientific">Aquimarina algiphila</name>
    <dbReference type="NCBI Taxonomy" id="2047982"/>
    <lineage>
        <taxon>Bacteria</taxon>
        <taxon>Pseudomonadati</taxon>
        <taxon>Bacteroidota</taxon>
        <taxon>Flavobacteriia</taxon>
        <taxon>Flavobacteriales</taxon>
        <taxon>Flavobacteriaceae</taxon>
        <taxon>Aquimarina</taxon>
    </lineage>
</organism>
<evidence type="ECO:0000256" key="1">
    <source>
        <dbReference type="ARBA" id="ARBA00004370"/>
    </source>
</evidence>
<dbReference type="InterPro" id="IPR012338">
    <property type="entry name" value="Beta-lactam/transpept-like"/>
</dbReference>
<dbReference type="RefSeq" id="WP_143915848.1">
    <property type="nucleotide sequence ID" value="NZ_CANMIK010000009.1"/>
</dbReference>
<keyword evidence="2" id="KW-0472">Membrane</keyword>
<evidence type="ECO:0000313" key="4">
    <source>
        <dbReference type="EMBL" id="TSE10115.1"/>
    </source>
</evidence>
<proteinExistence type="predicted"/>
<evidence type="ECO:0000313" key="5">
    <source>
        <dbReference type="Proteomes" id="UP000318833"/>
    </source>
</evidence>
<reference evidence="4 5" key="1">
    <citation type="submission" date="2019-07" db="EMBL/GenBank/DDBJ databases">
        <title>The draft genome sequence of Aquimarina algiphila M91.</title>
        <authorList>
            <person name="Meng X."/>
        </authorList>
    </citation>
    <scope>NUCLEOTIDE SEQUENCE [LARGE SCALE GENOMIC DNA]</scope>
    <source>
        <strain evidence="4 5">M91</strain>
    </source>
</reference>
<dbReference type="InterPro" id="IPR001466">
    <property type="entry name" value="Beta-lactam-related"/>
</dbReference>
<gene>
    <name evidence="4" type="ORF">FOF46_06200</name>
</gene>
<dbReference type="GO" id="GO:0016020">
    <property type="term" value="C:membrane"/>
    <property type="evidence" value="ECO:0007669"/>
    <property type="project" value="UniProtKB-SubCell"/>
</dbReference>
<accession>A0A554VNY8</accession>
<sequence length="381" mass="43534">MKNTTTKIIILVFLFSVFGITLTNFDCIRTEEKFPKSISEKIDHHIKKYVEKDHYQGTVIVAKEGKAIHKSAYGYSNREEKIKNTIETQFLIGSLTKSFVAVTVMQLVEKEILDLHAPIQSYIPNLKNELSEHLTLHILLKHQSGLSPHLERITNFENKDVSSQEIIQIINTSSLSFSPSTQYQYSNLNYTLSAIAVENATGKNFADVLQEYTFDPLQMNNSGVERIANRPKNRAKGYHKKAFGIENDENIVSYALGSGDIYSTVEDLLKWDQALYQNTLLSDKSKALLFKGENSEFGNYGYGFRIHEYQQGRNKGKKGILTRHGGTMDGFMSNLHRYTDDRLTVIILGNIRPFPIRNMTFELKEIALGLEVNERNRTKFE</sequence>
<dbReference type="PANTHER" id="PTHR46825">
    <property type="entry name" value="D-ALANYL-D-ALANINE-CARBOXYPEPTIDASE/ENDOPEPTIDASE AMPH"/>
    <property type="match status" value="1"/>
</dbReference>
<evidence type="ECO:0000259" key="3">
    <source>
        <dbReference type="Pfam" id="PF00144"/>
    </source>
</evidence>
<name>A0A554VNY8_9FLAO</name>
<evidence type="ECO:0000256" key="2">
    <source>
        <dbReference type="ARBA" id="ARBA00023136"/>
    </source>
</evidence>
<feature type="domain" description="Beta-lactamase-related" evidence="3">
    <location>
        <begin position="42"/>
        <end position="354"/>
    </location>
</feature>
<protein>
    <submittedName>
        <fullName evidence="4">Beta-lactamase family protein</fullName>
    </submittedName>
</protein>
<dbReference type="Gene3D" id="3.40.710.10">
    <property type="entry name" value="DD-peptidase/beta-lactamase superfamily"/>
    <property type="match status" value="1"/>
</dbReference>
<dbReference type="Pfam" id="PF00144">
    <property type="entry name" value="Beta-lactamase"/>
    <property type="match status" value="1"/>
</dbReference>
<keyword evidence="5" id="KW-1185">Reference proteome</keyword>
<dbReference type="PANTHER" id="PTHR46825:SF11">
    <property type="entry name" value="PENICILLIN-BINDING PROTEIN 4"/>
    <property type="match status" value="1"/>
</dbReference>
<dbReference type="SUPFAM" id="SSF56601">
    <property type="entry name" value="beta-lactamase/transpeptidase-like"/>
    <property type="match status" value="1"/>
</dbReference>
<dbReference type="InterPro" id="IPR050491">
    <property type="entry name" value="AmpC-like"/>
</dbReference>
<comment type="subcellular location">
    <subcellularLocation>
        <location evidence="1">Membrane</location>
    </subcellularLocation>
</comment>
<dbReference type="AlphaFoldDB" id="A0A554VNY8"/>
<dbReference type="EMBL" id="VLNR01000009">
    <property type="protein sequence ID" value="TSE10115.1"/>
    <property type="molecule type" value="Genomic_DNA"/>
</dbReference>
<comment type="caution">
    <text evidence="4">The sequence shown here is derived from an EMBL/GenBank/DDBJ whole genome shotgun (WGS) entry which is preliminary data.</text>
</comment>
<dbReference type="OrthoDB" id="9793489at2"/>
<dbReference type="Proteomes" id="UP000318833">
    <property type="component" value="Unassembled WGS sequence"/>
</dbReference>